<reference evidence="2" key="1">
    <citation type="submission" date="2014-09" db="EMBL/GenBank/DDBJ databases">
        <authorList>
            <person name="Sharma Rahul"/>
            <person name="Thines Marco"/>
        </authorList>
    </citation>
    <scope>NUCLEOTIDE SEQUENCE [LARGE SCALE GENOMIC DNA]</scope>
</reference>
<dbReference type="EMBL" id="CCYD01000428">
    <property type="protein sequence ID" value="CEG39482.1"/>
    <property type="molecule type" value="Genomic_DNA"/>
</dbReference>
<sequence>MPIAPECGIEEASVHVHGGTLCAVVGSGPPNERRQADGAMGGIFSGAKVSSVTSRDQLGVRAVKKEWELLVGWHGLEDAEVLEINGRYREGSSRDCEGIRGDV</sequence>
<name>A0A0P1AFS1_PLAHL</name>
<evidence type="ECO:0000313" key="1">
    <source>
        <dbReference type="EMBL" id="CEG39482.1"/>
    </source>
</evidence>
<dbReference type="Proteomes" id="UP000054928">
    <property type="component" value="Unassembled WGS sequence"/>
</dbReference>
<protein>
    <submittedName>
        <fullName evidence="1">Uncharacterized protein</fullName>
    </submittedName>
</protein>
<dbReference type="RefSeq" id="XP_024575851.1">
    <property type="nucleotide sequence ID" value="XM_024725034.1"/>
</dbReference>
<organism evidence="1 2">
    <name type="scientific">Plasmopara halstedii</name>
    <name type="common">Downy mildew of sunflower</name>
    <dbReference type="NCBI Taxonomy" id="4781"/>
    <lineage>
        <taxon>Eukaryota</taxon>
        <taxon>Sar</taxon>
        <taxon>Stramenopiles</taxon>
        <taxon>Oomycota</taxon>
        <taxon>Peronosporomycetes</taxon>
        <taxon>Peronosporales</taxon>
        <taxon>Peronosporaceae</taxon>
        <taxon>Plasmopara</taxon>
    </lineage>
</organism>
<proteinExistence type="predicted"/>
<evidence type="ECO:0000313" key="2">
    <source>
        <dbReference type="Proteomes" id="UP000054928"/>
    </source>
</evidence>
<dbReference type="AlphaFoldDB" id="A0A0P1AFS1"/>
<accession>A0A0P1AFS1</accession>
<dbReference type="GeneID" id="36404781"/>
<keyword evidence="2" id="KW-1185">Reference proteome</keyword>